<reference evidence="6 7" key="1">
    <citation type="submission" date="2014-04" db="EMBL/GenBank/DDBJ databases">
        <title>Genome reduction and metabolic complementation of the dual endosymbionts in the whitefly Bemisia tabaci.</title>
        <authorList>
            <person name="Rao Q."/>
            <person name="Rollat-Farnier P.-A."/>
            <person name="Zhang Z.-X."/>
            <person name="Santos-Garcia D."/>
            <person name="Silva F.J."/>
            <person name="Moya A."/>
            <person name="Zhu D.-T."/>
            <person name="Klein C.C."/>
            <person name="Vavre F."/>
            <person name="Sagot M.-F."/>
            <person name="Liu S.-S."/>
            <person name="Mouton L."/>
            <person name="Wang X.-W."/>
        </authorList>
    </citation>
    <scope>NUCLEOTIDE SEQUENCE [LARGE SCALE GENOMIC DNA]</scope>
    <source>
        <strain evidence="6 7">BT-Q</strain>
    </source>
</reference>
<evidence type="ECO:0000256" key="3">
    <source>
        <dbReference type="ARBA" id="ARBA00035202"/>
    </source>
</evidence>
<proteinExistence type="inferred from homology"/>
<dbReference type="EMBL" id="CP007563">
    <property type="protein sequence ID" value="AJF24013.1"/>
    <property type="molecule type" value="Genomic_DNA"/>
</dbReference>
<keyword evidence="5" id="KW-0812">Transmembrane</keyword>
<evidence type="ECO:0000256" key="5">
    <source>
        <dbReference type="SAM" id="Phobius"/>
    </source>
</evidence>
<keyword evidence="6" id="KW-0687">Ribonucleoprotein</keyword>
<organism evidence="6 7">
    <name type="scientific">Candidatus Portiera aleyrodidarum MED</name>
    <name type="common">Bemisia tabaci</name>
    <dbReference type="NCBI Taxonomy" id="1163752"/>
    <lineage>
        <taxon>Bacteria</taxon>
        <taxon>Pseudomonadati</taxon>
        <taxon>Pseudomonadota</taxon>
        <taxon>Gammaproteobacteria</taxon>
        <taxon>Candidatus Johnevansiales</taxon>
        <taxon>Candidatus Johnevansiaceae</taxon>
        <taxon>Candidatus Portiera</taxon>
    </lineage>
</organism>
<dbReference type="RefSeq" id="WP_014894981.1">
    <property type="nucleotide sequence ID" value="NZ_CP007563.1"/>
</dbReference>
<evidence type="ECO:0000256" key="2">
    <source>
        <dbReference type="ARBA" id="ARBA00008889"/>
    </source>
</evidence>
<keyword evidence="5" id="KW-1133">Transmembrane helix</keyword>
<protein>
    <recommendedName>
        <fullName evidence="3">Large ribosomal subunit protein uL10</fullName>
    </recommendedName>
    <alternativeName>
        <fullName evidence="4">50S ribosomal protein L10</fullName>
    </alternativeName>
</protein>
<comment type="similarity">
    <text evidence="2">Belongs to the universal ribosomal protein uL10 family.</text>
</comment>
<dbReference type="GO" id="GO:0005840">
    <property type="term" value="C:ribosome"/>
    <property type="evidence" value="ECO:0007669"/>
    <property type="project" value="UniProtKB-KW"/>
</dbReference>
<sequence length="166" mass="19498">MKKKIKNKALIIKTINKNIIESTSIMVVNYKYINSINMNVLYTTAKKKDVKLYVVRNRLLIKAIKGTKYEGLKDYVQGQIMLCFSKKNINDSLVLWKKLKLKEEKIKTLFYEGNLIKTDKRIILGKINISDTKKILLKTMIMLKINTIGRLIYILMLLIEKRELEK</sequence>
<dbReference type="SUPFAM" id="SSF160369">
    <property type="entry name" value="Ribosomal protein L10-like"/>
    <property type="match status" value="1"/>
</dbReference>
<evidence type="ECO:0000256" key="4">
    <source>
        <dbReference type="ARBA" id="ARBA00035502"/>
    </source>
</evidence>
<evidence type="ECO:0000313" key="6">
    <source>
        <dbReference type="EMBL" id="AJF24013.1"/>
    </source>
</evidence>
<name>A0AAU8RYF8_9GAMM</name>
<dbReference type="Pfam" id="PF00466">
    <property type="entry name" value="Ribosomal_L10"/>
    <property type="match status" value="1"/>
</dbReference>
<dbReference type="InterPro" id="IPR001790">
    <property type="entry name" value="Ribosomal_uL10"/>
</dbReference>
<keyword evidence="6" id="KW-0689">Ribosomal protein</keyword>
<dbReference type="Proteomes" id="UP000031624">
    <property type="component" value="Chromosome"/>
</dbReference>
<feature type="transmembrane region" description="Helical" evidence="5">
    <location>
        <begin position="141"/>
        <end position="159"/>
    </location>
</feature>
<dbReference type="NCBIfam" id="NF000955">
    <property type="entry name" value="PRK00099.1-1"/>
    <property type="match status" value="1"/>
</dbReference>
<keyword evidence="5" id="KW-0472">Membrane</keyword>
<dbReference type="AlphaFoldDB" id="A0AAU8RYF8"/>
<dbReference type="InterPro" id="IPR043141">
    <property type="entry name" value="Ribosomal_uL10-like_sf"/>
</dbReference>
<dbReference type="KEGG" id="paly:O3E_00415"/>
<evidence type="ECO:0000313" key="7">
    <source>
        <dbReference type="Proteomes" id="UP000031624"/>
    </source>
</evidence>
<dbReference type="GeneID" id="66279933"/>
<comment type="function">
    <text evidence="1">Forms part of the ribosomal stalk, playing a central role in the interaction of the ribosome with GTP-bound translation factors.</text>
</comment>
<gene>
    <name evidence="6" type="ORF">O3E_00415</name>
</gene>
<accession>A0AAU8RYF8</accession>
<dbReference type="Gene3D" id="3.30.70.1730">
    <property type="match status" value="1"/>
</dbReference>
<evidence type="ECO:0000256" key="1">
    <source>
        <dbReference type="ARBA" id="ARBA00002633"/>
    </source>
</evidence>